<reference evidence="2" key="1">
    <citation type="submission" date="2014-07" db="EMBL/GenBank/DDBJ databases">
        <title>Identification of a novel salt tolerance gene in wild soybean by whole-genome sequencing.</title>
        <authorList>
            <person name="Lam H.-M."/>
            <person name="Qi X."/>
            <person name="Li M.-W."/>
            <person name="Liu X."/>
            <person name="Xie M."/>
            <person name="Ni M."/>
            <person name="Xu X."/>
        </authorList>
    </citation>
    <scope>NUCLEOTIDE SEQUENCE [LARGE SCALE GENOMIC DNA]</scope>
    <source>
        <tissue evidence="2">Root</tissue>
    </source>
</reference>
<dbReference type="AlphaFoldDB" id="A0A0B2R9F3"/>
<feature type="region of interest" description="Disordered" evidence="1">
    <location>
        <begin position="138"/>
        <end position="189"/>
    </location>
</feature>
<sequence length="189" mass="21410">LDATVLQWIYATISHDLLHTILEPDTTVMEAWNRLRDIFQDNKHSRAITLEYDFTHTTMVAFSSVSAYCQHLKSLSNQLKNVGFSIDNSRLVLQLVSGLTKPYKGVAMLIRQSDPLPRFYQARSMLVLEESGLKKAARTSSSTMVARDSDESQEMFDHSLARRTNNGGKRYSNPGNSRKNRNNIGGRDN</sequence>
<evidence type="ECO:0000256" key="1">
    <source>
        <dbReference type="SAM" id="MobiDB-lite"/>
    </source>
</evidence>
<feature type="non-terminal residue" evidence="2">
    <location>
        <position position="189"/>
    </location>
</feature>
<dbReference type="EMBL" id="KN652845">
    <property type="protein sequence ID" value="KHN28372.1"/>
    <property type="molecule type" value="Genomic_DNA"/>
</dbReference>
<dbReference type="PANTHER" id="PTHR47481:SF10">
    <property type="entry name" value="COPIA-LIKE POLYPROTEIN_RETROTRANSPOSON"/>
    <property type="match status" value="1"/>
</dbReference>
<name>A0A0B2R9F3_GLYSO</name>
<evidence type="ECO:0008006" key="3">
    <source>
        <dbReference type="Google" id="ProtNLM"/>
    </source>
</evidence>
<protein>
    <recommendedName>
        <fullName evidence="3">Retrovirus-related Pol polyprotein from transposon TNT 1-94</fullName>
    </recommendedName>
</protein>
<feature type="compositionally biased region" description="Basic and acidic residues" evidence="1">
    <location>
        <begin position="147"/>
        <end position="160"/>
    </location>
</feature>
<dbReference type="PANTHER" id="PTHR47481">
    <property type="match status" value="1"/>
</dbReference>
<proteinExistence type="predicted"/>
<gene>
    <name evidence="2" type="ORF">glysoja_029633</name>
</gene>
<feature type="compositionally biased region" description="Polar residues" evidence="1">
    <location>
        <begin position="162"/>
        <end position="177"/>
    </location>
</feature>
<organism evidence="2">
    <name type="scientific">Glycine soja</name>
    <name type="common">Wild soybean</name>
    <dbReference type="NCBI Taxonomy" id="3848"/>
    <lineage>
        <taxon>Eukaryota</taxon>
        <taxon>Viridiplantae</taxon>
        <taxon>Streptophyta</taxon>
        <taxon>Embryophyta</taxon>
        <taxon>Tracheophyta</taxon>
        <taxon>Spermatophyta</taxon>
        <taxon>Magnoliopsida</taxon>
        <taxon>eudicotyledons</taxon>
        <taxon>Gunneridae</taxon>
        <taxon>Pentapetalae</taxon>
        <taxon>rosids</taxon>
        <taxon>fabids</taxon>
        <taxon>Fabales</taxon>
        <taxon>Fabaceae</taxon>
        <taxon>Papilionoideae</taxon>
        <taxon>50 kb inversion clade</taxon>
        <taxon>NPAAA clade</taxon>
        <taxon>indigoferoid/millettioid clade</taxon>
        <taxon>Phaseoleae</taxon>
        <taxon>Glycine</taxon>
        <taxon>Glycine subgen. Soja</taxon>
    </lineage>
</organism>
<accession>A0A0B2R9F3</accession>
<dbReference type="Pfam" id="PF14223">
    <property type="entry name" value="Retrotran_gag_2"/>
    <property type="match status" value="1"/>
</dbReference>
<evidence type="ECO:0000313" key="2">
    <source>
        <dbReference type="EMBL" id="KHN28372.1"/>
    </source>
</evidence>
<dbReference type="Proteomes" id="UP000053555">
    <property type="component" value="Unassembled WGS sequence"/>
</dbReference>
<feature type="non-terminal residue" evidence="2">
    <location>
        <position position="1"/>
    </location>
</feature>